<dbReference type="GO" id="GO:0008800">
    <property type="term" value="F:beta-lactamase activity"/>
    <property type="evidence" value="ECO:0007669"/>
    <property type="project" value="UniProtKB-EC"/>
</dbReference>
<dbReference type="SMART" id="SM00849">
    <property type="entry name" value="Lactamase_B"/>
    <property type="match status" value="1"/>
</dbReference>
<dbReference type="KEGG" id="obg:Verru16b_01594"/>
<organism evidence="3 4">
    <name type="scientific">Lacunisphaera limnophila</name>
    <dbReference type="NCBI Taxonomy" id="1838286"/>
    <lineage>
        <taxon>Bacteria</taxon>
        <taxon>Pseudomonadati</taxon>
        <taxon>Verrucomicrobiota</taxon>
        <taxon>Opitutia</taxon>
        <taxon>Opitutales</taxon>
        <taxon>Opitutaceae</taxon>
        <taxon>Lacunisphaera</taxon>
    </lineage>
</organism>
<dbReference type="NCBIfam" id="NF033105">
    <property type="entry name" value="bla_subclass_B3"/>
    <property type="match status" value="1"/>
</dbReference>
<keyword evidence="1" id="KW-0732">Signal</keyword>
<feature type="chain" id="PRO_5009105191" evidence="1">
    <location>
        <begin position="22"/>
        <end position="307"/>
    </location>
</feature>
<dbReference type="RefSeq" id="WP_083270198.1">
    <property type="nucleotide sequence ID" value="NZ_CP016094.1"/>
</dbReference>
<dbReference type="Proteomes" id="UP000095228">
    <property type="component" value="Chromosome"/>
</dbReference>
<evidence type="ECO:0000313" key="3">
    <source>
        <dbReference type="EMBL" id="AOS44532.1"/>
    </source>
</evidence>
<dbReference type="InterPro" id="IPR050855">
    <property type="entry name" value="NDM-1-like"/>
</dbReference>
<keyword evidence="3" id="KW-0378">Hydrolase</keyword>
<dbReference type="AlphaFoldDB" id="A0A1D8AUF8"/>
<dbReference type="OrthoDB" id="9802248at2"/>
<dbReference type="Pfam" id="PF00753">
    <property type="entry name" value="Lactamase_B"/>
    <property type="match status" value="1"/>
</dbReference>
<dbReference type="NCBIfam" id="NF012229">
    <property type="entry name" value="bla_class_B_core"/>
    <property type="match status" value="1"/>
</dbReference>
<reference evidence="3 4" key="1">
    <citation type="submission" date="2016-06" db="EMBL/GenBank/DDBJ databases">
        <title>Three novel species with peptidoglycan cell walls form the new genus Lacunisphaera gen. nov. in the family Opitutaceae of the verrucomicrobial subdivision 4.</title>
        <authorList>
            <person name="Rast P."/>
            <person name="Gloeckner I."/>
            <person name="Jogler M."/>
            <person name="Boedeker C."/>
            <person name="Jeske O."/>
            <person name="Wiegand S."/>
            <person name="Reinhardt R."/>
            <person name="Schumann P."/>
            <person name="Rohde M."/>
            <person name="Spring S."/>
            <person name="Gloeckner F.O."/>
            <person name="Jogler C."/>
        </authorList>
    </citation>
    <scope>NUCLEOTIDE SEQUENCE [LARGE SCALE GENOMIC DNA]</scope>
    <source>
        <strain evidence="3 4">IG16b</strain>
    </source>
</reference>
<dbReference type="EMBL" id="CP016094">
    <property type="protein sequence ID" value="AOS44532.1"/>
    <property type="molecule type" value="Genomic_DNA"/>
</dbReference>
<accession>A0A1D8AUF8</accession>
<dbReference type="PANTHER" id="PTHR42951:SF17">
    <property type="entry name" value="METALLO-BETA-LACTAMASE DOMAIN-CONTAINING PROTEIN"/>
    <property type="match status" value="1"/>
</dbReference>
<proteinExistence type="predicted"/>
<dbReference type="PANTHER" id="PTHR42951">
    <property type="entry name" value="METALLO-BETA-LACTAMASE DOMAIN-CONTAINING"/>
    <property type="match status" value="1"/>
</dbReference>
<dbReference type="EC" id="3.5.2.6" evidence="3"/>
<dbReference type="SUPFAM" id="SSF56281">
    <property type="entry name" value="Metallo-hydrolase/oxidoreductase"/>
    <property type="match status" value="1"/>
</dbReference>
<evidence type="ECO:0000313" key="4">
    <source>
        <dbReference type="Proteomes" id="UP000095228"/>
    </source>
</evidence>
<dbReference type="InterPro" id="IPR001279">
    <property type="entry name" value="Metallo-B-lactamas"/>
</dbReference>
<feature type="domain" description="Metallo-beta-lactamase" evidence="2">
    <location>
        <begin position="64"/>
        <end position="255"/>
    </location>
</feature>
<name>A0A1D8AUF8_9BACT</name>
<dbReference type="InterPro" id="IPR036866">
    <property type="entry name" value="RibonucZ/Hydroxyglut_hydro"/>
</dbReference>
<evidence type="ECO:0000259" key="2">
    <source>
        <dbReference type="SMART" id="SM00849"/>
    </source>
</evidence>
<feature type="signal peptide" evidence="1">
    <location>
        <begin position="1"/>
        <end position="21"/>
    </location>
</feature>
<dbReference type="PATRIC" id="fig|1838286.3.peg.1611"/>
<keyword evidence="4" id="KW-1185">Reference proteome</keyword>
<dbReference type="STRING" id="1838286.Verru16b_01594"/>
<evidence type="ECO:0000256" key="1">
    <source>
        <dbReference type="SAM" id="SignalP"/>
    </source>
</evidence>
<sequence length="307" mass="32452">MRAPRSVPLLAILALLPCVRAAETGGGLPPTPSRAWVQALFDSWRAPVPPRHLGGNLYYVGASGVSAWLITTPAGHILLDTGFEDTVPIIVRGVEQLGFKVTDIRLILSSHAHIDHTGGHALMKRTTGAEVVASAADARVLESGGADDFLVWPKDTLLYAPVPVDRIIADGDTVTLGGTTLTAHLTPGHTRGATTWTMELADGGRSYQVVFFSSASINAGTRLLGNAAYPGIVADLEQTLATLKALPCDLYLAPHGGQFAMADKFARLDRGEGVAALVDPAGWRELIAGAERSFRDQLAREQALAQP</sequence>
<protein>
    <submittedName>
        <fullName evidence="3">Metallo-beta-lactamase L1</fullName>
        <ecNumber evidence="3">3.5.2.6</ecNumber>
    </submittedName>
</protein>
<dbReference type="Gene3D" id="3.60.15.10">
    <property type="entry name" value="Ribonuclease Z/Hydroxyacylglutathione hydrolase-like"/>
    <property type="match status" value="1"/>
</dbReference>
<gene>
    <name evidence="3" type="ORF">Verru16b_01594</name>
</gene>